<dbReference type="RefSeq" id="WP_222980004.1">
    <property type="nucleotide sequence ID" value="NZ_JAINVZ010000015.1"/>
</dbReference>
<reference evidence="2 3" key="1">
    <citation type="submission" date="2021-08" db="EMBL/GenBank/DDBJ databases">
        <title>Streptomyces sp. PTM05 isolated from lichen.</title>
        <authorList>
            <person name="Somphong A."/>
            <person name="Phongsopitanun W."/>
            <person name="Tanasupawat S."/>
        </authorList>
    </citation>
    <scope>NUCLEOTIDE SEQUENCE [LARGE SCALE GENOMIC DNA]</scope>
    <source>
        <strain evidence="2 3">Ptm05</strain>
    </source>
</reference>
<sequence>MDVTKTIDGVNASIAPHGDIDFDALPSLLHAVAALPSTVTVVTWDLHDVPFMDLAGLHLLNDQRHRRTVIITGLRPQPRRLIRVATELFSTLPAHQQPA</sequence>
<accession>A0ABS7QWG1</accession>
<feature type="domain" description="STAS" evidence="1">
    <location>
        <begin position="18"/>
        <end position="83"/>
    </location>
</feature>
<dbReference type="Proteomes" id="UP001198565">
    <property type="component" value="Unassembled WGS sequence"/>
</dbReference>
<dbReference type="InterPro" id="IPR036513">
    <property type="entry name" value="STAS_dom_sf"/>
</dbReference>
<evidence type="ECO:0000313" key="3">
    <source>
        <dbReference type="Proteomes" id="UP001198565"/>
    </source>
</evidence>
<evidence type="ECO:0000313" key="2">
    <source>
        <dbReference type="EMBL" id="MBY8887253.1"/>
    </source>
</evidence>
<evidence type="ECO:0000259" key="1">
    <source>
        <dbReference type="PROSITE" id="PS50801"/>
    </source>
</evidence>
<protein>
    <recommendedName>
        <fullName evidence="1">STAS domain-containing protein</fullName>
    </recommendedName>
</protein>
<dbReference type="EMBL" id="JAINVZ010000015">
    <property type="protein sequence ID" value="MBY8887253.1"/>
    <property type="molecule type" value="Genomic_DNA"/>
</dbReference>
<keyword evidence="3" id="KW-1185">Reference proteome</keyword>
<dbReference type="PROSITE" id="PS50801">
    <property type="entry name" value="STAS"/>
    <property type="match status" value="1"/>
</dbReference>
<dbReference type="InterPro" id="IPR002645">
    <property type="entry name" value="STAS_dom"/>
</dbReference>
<name>A0ABS7QWG1_9ACTN</name>
<dbReference type="SUPFAM" id="SSF52091">
    <property type="entry name" value="SpoIIaa-like"/>
    <property type="match status" value="1"/>
</dbReference>
<comment type="caution">
    <text evidence="2">The sequence shown here is derived from an EMBL/GenBank/DDBJ whole genome shotgun (WGS) entry which is preliminary data.</text>
</comment>
<dbReference type="Pfam" id="PF01740">
    <property type="entry name" value="STAS"/>
    <property type="match status" value="1"/>
</dbReference>
<proteinExistence type="predicted"/>
<organism evidence="2 3">
    <name type="scientific">Streptantibioticus parmotrematis</name>
    <dbReference type="NCBI Taxonomy" id="2873249"/>
    <lineage>
        <taxon>Bacteria</taxon>
        <taxon>Bacillati</taxon>
        <taxon>Actinomycetota</taxon>
        <taxon>Actinomycetes</taxon>
        <taxon>Kitasatosporales</taxon>
        <taxon>Streptomycetaceae</taxon>
        <taxon>Streptantibioticus</taxon>
    </lineage>
</organism>
<gene>
    <name evidence="2" type="ORF">K7472_20740</name>
</gene>
<dbReference type="Gene3D" id="3.30.750.24">
    <property type="entry name" value="STAS domain"/>
    <property type="match status" value="1"/>
</dbReference>